<dbReference type="KEGG" id="cyn:Cyan7425_0178"/>
<protein>
    <recommendedName>
        <fullName evidence="5">Ribonuclease VapC</fullName>
        <shortName evidence="5">RNase VapC</shortName>
        <ecNumber evidence="5">3.1.-.-</ecNumber>
    </recommendedName>
    <alternativeName>
        <fullName evidence="5">Toxin VapC</fullName>
    </alternativeName>
</protein>
<accession>B8HZM5</accession>
<evidence type="ECO:0000256" key="4">
    <source>
        <dbReference type="ARBA" id="ARBA00022801"/>
    </source>
</evidence>
<dbReference type="EC" id="3.1.-.-" evidence="5"/>
<feature type="domain" description="PIN" evidence="6">
    <location>
        <begin position="12"/>
        <end position="134"/>
    </location>
</feature>
<dbReference type="GO" id="GO:0016787">
    <property type="term" value="F:hydrolase activity"/>
    <property type="evidence" value="ECO:0007669"/>
    <property type="project" value="UniProtKB-KW"/>
</dbReference>
<keyword evidence="5" id="KW-0800">Toxin</keyword>
<dbReference type="EMBL" id="CP001346">
    <property type="protein sequence ID" value="ACL47873.1"/>
    <property type="molecule type" value="Genomic_DNA"/>
</dbReference>
<dbReference type="Pfam" id="PF01850">
    <property type="entry name" value="PIN"/>
    <property type="match status" value="1"/>
</dbReference>
<comment type="function">
    <text evidence="5">Toxic component of a toxin-antitoxin (TA) system. An RNase.</text>
</comment>
<reference evidence="7" key="1">
    <citation type="submission" date="2009-01" db="EMBL/GenBank/DDBJ databases">
        <title>Complete sequence of plasmid2 Cyanothece sp. PCC 7425.</title>
        <authorList>
            <consortium name="US DOE Joint Genome Institute"/>
            <person name="Lucas S."/>
            <person name="Copeland A."/>
            <person name="Lapidus A."/>
            <person name="Glavina del Rio T."/>
            <person name="Dalin E."/>
            <person name="Tice H."/>
            <person name="Bruce D."/>
            <person name="Goodwin L."/>
            <person name="Pitluck S."/>
            <person name="Sims D."/>
            <person name="Meineke L."/>
            <person name="Brettin T."/>
            <person name="Detter J.C."/>
            <person name="Han C."/>
            <person name="Larimer F."/>
            <person name="Land M."/>
            <person name="Hauser L."/>
            <person name="Kyrpides N."/>
            <person name="Ovchinnikova G."/>
            <person name="Liberton M."/>
            <person name="Stoeckel J."/>
            <person name="Banerjee A."/>
            <person name="Singh A."/>
            <person name="Page L."/>
            <person name="Sato H."/>
            <person name="Zhao L."/>
            <person name="Sherman L."/>
            <person name="Pakrasi H."/>
            <person name="Richardson P."/>
        </authorList>
    </citation>
    <scope>NUCLEOTIDE SEQUENCE</scope>
    <source>
        <strain evidence="7">PCC 7425</strain>
        <plasmid evidence="7">pP742502</plasmid>
    </source>
</reference>
<evidence type="ECO:0000256" key="3">
    <source>
        <dbReference type="ARBA" id="ARBA00022723"/>
    </source>
</evidence>
<dbReference type="Gene3D" id="3.40.50.1010">
    <property type="entry name" value="5'-nuclease"/>
    <property type="match status" value="1"/>
</dbReference>
<geneLocation type="plasmid" evidence="7">
    <name>pP742502</name>
</geneLocation>
<evidence type="ECO:0000313" key="7">
    <source>
        <dbReference type="EMBL" id="ACL47873.1"/>
    </source>
</evidence>
<comment type="cofactor">
    <cofactor evidence="5">
        <name>Mg(2+)</name>
        <dbReference type="ChEBI" id="CHEBI:18420"/>
    </cofactor>
</comment>
<evidence type="ECO:0000256" key="5">
    <source>
        <dbReference type="HAMAP-Rule" id="MF_00265"/>
    </source>
</evidence>
<name>B8HZM5_CYAP4</name>
<organism evidence="7">
    <name type="scientific">Cyanothece sp. (strain PCC 7425 / ATCC 29141)</name>
    <dbReference type="NCBI Taxonomy" id="395961"/>
    <lineage>
        <taxon>Bacteria</taxon>
        <taxon>Bacillati</taxon>
        <taxon>Cyanobacteriota</taxon>
        <taxon>Cyanophyceae</taxon>
        <taxon>Gomontiellales</taxon>
        <taxon>Cyanothecaceae</taxon>
        <taxon>Cyanothece</taxon>
    </lineage>
</organism>
<dbReference type="SUPFAM" id="SSF88723">
    <property type="entry name" value="PIN domain-like"/>
    <property type="match status" value="1"/>
</dbReference>
<evidence type="ECO:0000256" key="2">
    <source>
        <dbReference type="ARBA" id="ARBA00022722"/>
    </source>
</evidence>
<keyword evidence="7" id="KW-0614">Plasmid</keyword>
<dbReference type="OrthoDB" id="574461at2"/>
<keyword evidence="4 5" id="KW-0378">Hydrolase</keyword>
<dbReference type="HOGENOM" id="CLU_125353_1_0_3"/>
<dbReference type="HAMAP" id="MF_00265">
    <property type="entry name" value="VapC_Nob1"/>
    <property type="match status" value="1"/>
</dbReference>
<feature type="binding site" evidence="5">
    <location>
        <position position="15"/>
    </location>
    <ligand>
        <name>Mg(2+)</name>
        <dbReference type="ChEBI" id="CHEBI:18420"/>
    </ligand>
</feature>
<dbReference type="GO" id="GO:0000287">
    <property type="term" value="F:magnesium ion binding"/>
    <property type="evidence" value="ECO:0007669"/>
    <property type="project" value="UniProtKB-UniRule"/>
</dbReference>
<dbReference type="GO" id="GO:0004540">
    <property type="term" value="F:RNA nuclease activity"/>
    <property type="evidence" value="ECO:0007669"/>
    <property type="project" value="InterPro"/>
</dbReference>
<evidence type="ECO:0000259" key="6">
    <source>
        <dbReference type="Pfam" id="PF01850"/>
    </source>
</evidence>
<keyword evidence="2 5" id="KW-0540">Nuclease</keyword>
<dbReference type="InterPro" id="IPR029060">
    <property type="entry name" value="PIN-like_dom_sf"/>
</dbReference>
<keyword evidence="3 5" id="KW-0479">Metal-binding</keyword>
<dbReference type="AlphaFoldDB" id="B8HZM5"/>
<comment type="similarity">
    <text evidence="5">Belongs to the PINc/VapC protein family.</text>
</comment>
<dbReference type="InterPro" id="IPR002716">
    <property type="entry name" value="PIN_dom"/>
</dbReference>
<gene>
    <name evidence="5" type="primary">vapC</name>
    <name evidence="7" type="ordered locus">Cyan7425_0178</name>
</gene>
<sequence length="148" mass="16182">MALLNAIQGDRVYLDTNIWIYALEGYPAFSQELTNLFQAIDQGNLSAVTSELSLAELLVKPIQTLDVAQQDTYKQAITSSQYLSVIPVQRDILINAAILRATTSLKLPDAIHAATALITQCSTFLTNDQRFQTITGLKAVLLSQAITP</sequence>
<dbReference type="eggNOG" id="COG1848">
    <property type="taxonomic scope" value="Bacteria"/>
</dbReference>
<keyword evidence="1 5" id="KW-1277">Toxin-antitoxin system</keyword>
<dbReference type="InterPro" id="IPR022907">
    <property type="entry name" value="VapC_family"/>
</dbReference>
<feature type="binding site" evidence="5">
    <location>
        <position position="109"/>
    </location>
    <ligand>
        <name>Mg(2+)</name>
        <dbReference type="ChEBI" id="CHEBI:18420"/>
    </ligand>
</feature>
<evidence type="ECO:0000256" key="1">
    <source>
        <dbReference type="ARBA" id="ARBA00022649"/>
    </source>
</evidence>
<keyword evidence="5" id="KW-0460">Magnesium</keyword>
<dbReference type="GO" id="GO:0090729">
    <property type="term" value="F:toxin activity"/>
    <property type="evidence" value="ECO:0007669"/>
    <property type="project" value="UniProtKB-KW"/>
</dbReference>
<proteinExistence type="inferred from homology"/>